<dbReference type="Gramene" id="KGN52821">
    <property type="protein sequence ID" value="KGN52821"/>
    <property type="gene ID" value="Csa_4G001880"/>
</dbReference>
<protein>
    <submittedName>
        <fullName evidence="1">Uncharacterized protein</fullName>
    </submittedName>
</protein>
<reference evidence="1 2" key="2">
    <citation type="journal article" date="2009" name="PLoS ONE">
        <title>An integrated genetic and cytogenetic map of the cucumber genome.</title>
        <authorList>
            <person name="Ren Y."/>
            <person name="Zhang Z."/>
            <person name="Liu J."/>
            <person name="Staub J.E."/>
            <person name="Han Y."/>
            <person name="Cheng Z."/>
            <person name="Li X."/>
            <person name="Lu J."/>
            <person name="Miao H."/>
            <person name="Kang H."/>
            <person name="Xie B."/>
            <person name="Gu X."/>
            <person name="Wang X."/>
            <person name="Du Y."/>
            <person name="Jin W."/>
            <person name="Huang S."/>
        </authorList>
    </citation>
    <scope>NUCLEOTIDE SEQUENCE [LARGE SCALE GENOMIC DNA]</scope>
    <source>
        <strain evidence="2">cv. 9930</strain>
    </source>
</reference>
<evidence type="ECO:0000313" key="1">
    <source>
        <dbReference type="EMBL" id="KGN52821.1"/>
    </source>
</evidence>
<reference evidence="1 2" key="3">
    <citation type="journal article" date="2010" name="BMC Genomics">
        <title>Transcriptome sequencing and comparative analysis of cucumber flowers with different sex types.</title>
        <authorList>
            <person name="Guo S."/>
            <person name="Zheng Y."/>
            <person name="Joung J.G."/>
            <person name="Liu S."/>
            <person name="Zhang Z."/>
            <person name="Crasta O.R."/>
            <person name="Sobral B.W."/>
            <person name="Xu Y."/>
            <person name="Huang S."/>
            <person name="Fei Z."/>
        </authorList>
    </citation>
    <scope>NUCLEOTIDE SEQUENCE [LARGE SCALE GENOMIC DNA]</scope>
    <source>
        <strain evidence="2">cv. 9930</strain>
    </source>
</reference>
<evidence type="ECO:0000313" key="2">
    <source>
        <dbReference type="Proteomes" id="UP000029981"/>
    </source>
</evidence>
<dbReference type="EMBL" id="CM002925">
    <property type="protein sequence ID" value="KGN52821.1"/>
    <property type="molecule type" value="Genomic_DNA"/>
</dbReference>
<gene>
    <name evidence="1" type="ORF">Csa_4G001880</name>
</gene>
<reference evidence="1 2" key="1">
    <citation type="journal article" date="2009" name="Nat. Genet.">
        <title>The genome of the cucumber, Cucumis sativus L.</title>
        <authorList>
            <person name="Huang S."/>
            <person name="Li R."/>
            <person name="Zhang Z."/>
            <person name="Li L."/>
            <person name="Gu X."/>
            <person name="Fan W."/>
            <person name="Lucas W.J."/>
            <person name="Wang X."/>
            <person name="Xie B."/>
            <person name="Ni P."/>
            <person name="Ren Y."/>
            <person name="Zhu H."/>
            <person name="Li J."/>
            <person name="Lin K."/>
            <person name="Jin W."/>
            <person name="Fei Z."/>
            <person name="Li G."/>
            <person name="Staub J."/>
            <person name="Kilian A."/>
            <person name="van der Vossen E.A."/>
            <person name="Wu Y."/>
            <person name="Guo J."/>
            <person name="He J."/>
            <person name="Jia Z."/>
            <person name="Ren Y."/>
            <person name="Tian G."/>
            <person name="Lu Y."/>
            <person name="Ruan J."/>
            <person name="Qian W."/>
            <person name="Wang M."/>
            <person name="Huang Q."/>
            <person name="Li B."/>
            <person name="Xuan Z."/>
            <person name="Cao J."/>
            <person name="Asan"/>
            <person name="Wu Z."/>
            <person name="Zhang J."/>
            <person name="Cai Q."/>
            <person name="Bai Y."/>
            <person name="Zhao B."/>
            <person name="Han Y."/>
            <person name="Li Y."/>
            <person name="Li X."/>
            <person name="Wang S."/>
            <person name="Shi Q."/>
            <person name="Liu S."/>
            <person name="Cho W.K."/>
            <person name="Kim J.Y."/>
            <person name="Xu Y."/>
            <person name="Heller-Uszynska K."/>
            <person name="Miao H."/>
            <person name="Cheng Z."/>
            <person name="Zhang S."/>
            <person name="Wu J."/>
            <person name="Yang Y."/>
            <person name="Kang H."/>
            <person name="Li M."/>
            <person name="Liang H."/>
            <person name="Ren X."/>
            <person name="Shi Z."/>
            <person name="Wen M."/>
            <person name="Jian M."/>
            <person name="Yang H."/>
            <person name="Zhang G."/>
            <person name="Yang Z."/>
            <person name="Chen R."/>
            <person name="Liu S."/>
            <person name="Li J."/>
            <person name="Ma L."/>
            <person name="Liu H."/>
            <person name="Zhou Y."/>
            <person name="Zhao J."/>
            <person name="Fang X."/>
            <person name="Li G."/>
            <person name="Fang L."/>
            <person name="Li Y."/>
            <person name="Liu D."/>
            <person name="Zheng H."/>
            <person name="Zhang Y."/>
            <person name="Qin N."/>
            <person name="Li Z."/>
            <person name="Yang G."/>
            <person name="Yang S."/>
            <person name="Bolund L."/>
            <person name="Kristiansen K."/>
            <person name="Zheng H."/>
            <person name="Li S."/>
            <person name="Zhang X."/>
            <person name="Yang H."/>
            <person name="Wang J."/>
            <person name="Sun R."/>
            <person name="Zhang B."/>
            <person name="Jiang S."/>
            <person name="Wang J."/>
            <person name="Du Y."/>
            <person name="Li S."/>
        </authorList>
    </citation>
    <scope>NUCLEOTIDE SEQUENCE [LARGE SCALE GENOMIC DNA]</scope>
    <source>
        <strain evidence="2">cv. 9930</strain>
    </source>
</reference>
<dbReference type="Proteomes" id="UP000029981">
    <property type="component" value="Chromosome 4"/>
</dbReference>
<dbReference type="AlphaFoldDB" id="A0A0A0KY91"/>
<name>A0A0A0KY91_CUCSA</name>
<organism evidence="1 2">
    <name type="scientific">Cucumis sativus</name>
    <name type="common">Cucumber</name>
    <dbReference type="NCBI Taxonomy" id="3659"/>
    <lineage>
        <taxon>Eukaryota</taxon>
        <taxon>Viridiplantae</taxon>
        <taxon>Streptophyta</taxon>
        <taxon>Embryophyta</taxon>
        <taxon>Tracheophyta</taxon>
        <taxon>Spermatophyta</taxon>
        <taxon>Magnoliopsida</taxon>
        <taxon>eudicotyledons</taxon>
        <taxon>Gunneridae</taxon>
        <taxon>Pentapetalae</taxon>
        <taxon>rosids</taxon>
        <taxon>fabids</taxon>
        <taxon>Cucurbitales</taxon>
        <taxon>Cucurbitaceae</taxon>
        <taxon>Benincaseae</taxon>
        <taxon>Cucumis</taxon>
    </lineage>
</organism>
<keyword evidence="2" id="KW-1185">Reference proteome</keyword>
<sequence>MAYTSTFRFHWLRSGGPIPPRLPGALVLMAPPASLSRFQGLPCHSPISVASMTPMPRPLPSSYTRGFHVHCWAYFI</sequence>
<accession>A0A0A0KY91</accession>
<reference evidence="1 2" key="4">
    <citation type="journal article" date="2011" name="BMC Genomics">
        <title>RNA-Seq improves annotation of protein-coding genes in the cucumber genome.</title>
        <authorList>
            <person name="Li Z."/>
            <person name="Zhang Z."/>
            <person name="Yan P."/>
            <person name="Huang S."/>
            <person name="Fei Z."/>
            <person name="Lin K."/>
        </authorList>
    </citation>
    <scope>NUCLEOTIDE SEQUENCE [LARGE SCALE GENOMIC DNA]</scope>
    <source>
        <strain evidence="2">cv. 9930</strain>
    </source>
</reference>
<proteinExistence type="predicted"/>